<name>A0A3M7SAJ5_BRAPC</name>
<keyword evidence="2" id="KW-1185">Reference proteome</keyword>
<protein>
    <submittedName>
        <fullName evidence="1">Uncharacterized protein</fullName>
    </submittedName>
</protein>
<organism evidence="1 2">
    <name type="scientific">Brachionus plicatilis</name>
    <name type="common">Marine rotifer</name>
    <name type="synonym">Brachionus muelleri</name>
    <dbReference type="NCBI Taxonomy" id="10195"/>
    <lineage>
        <taxon>Eukaryota</taxon>
        <taxon>Metazoa</taxon>
        <taxon>Spiralia</taxon>
        <taxon>Gnathifera</taxon>
        <taxon>Rotifera</taxon>
        <taxon>Eurotatoria</taxon>
        <taxon>Monogononta</taxon>
        <taxon>Pseudotrocha</taxon>
        <taxon>Ploima</taxon>
        <taxon>Brachionidae</taxon>
        <taxon>Brachionus</taxon>
    </lineage>
</organism>
<dbReference type="OrthoDB" id="10044090at2759"/>
<proteinExistence type="predicted"/>
<evidence type="ECO:0000313" key="1">
    <source>
        <dbReference type="EMBL" id="RNA32824.1"/>
    </source>
</evidence>
<evidence type="ECO:0000313" key="2">
    <source>
        <dbReference type="Proteomes" id="UP000276133"/>
    </source>
</evidence>
<accession>A0A3M7SAJ5</accession>
<dbReference type="AlphaFoldDB" id="A0A3M7SAJ5"/>
<comment type="caution">
    <text evidence="1">The sequence shown here is derived from an EMBL/GenBank/DDBJ whole genome shotgun (WGS) entry which is preliminary data.</text>
</comment>
<sequence length="266" mass="31490">MTHENIFSETKLAQCFYLLHGSKADYTQLSPEIGIRELNFLLIQFSSINTATSLHNMEIFKELSNIFLTVVKNDKITTTIWQTVEEIASIPNIFFDFSKIKLIFFDCGIKDLYGFSGKNRLYINTIPFKEFFNYNLSQSKKNILIKLNFLSLVLHEIGHILLRFKLNDLNVSSPFLSRIKDNHENVKKNVWETGQEVEKKFFKDCIDWFSSVHNINEEYCEEYLKLILNNQFVQFDAKQAGVFTIKEDVLQKMSFSYRIRRKFYRF</sequence>
<gene>
    <name evidence="1" type="ORF">BpHYR1_049855</name>
</gene>
<dbReference type="Proteomes" id="UP000276133">
    <property type="component" value="Unassembled WGS sequence"/>
</dbReference>
<dbReference type="EMBL" id="REGN01001742">
    <property type="protein sequence ID" value="RNA32824.1"/>
    <property type="molecule type" value="Genomic_DNA"/>
</dbReference>
<reference evidence="1 2" key="1">
    <citation type="journal article" date="2018" name="Sci. Rep.">
        <title>Genomic signatures of local adaptation to the degree of environmental predictability in rotifers.</title>
        <authorList>
            <person name="Franch-Gras L."/>
            <person name="Hahn C."/>
            <person name="Garcia-Roger E.M."/>
            <person name="Carmona M.J."/>
            <person name="Serra M."/>
            <person name="Gomez A."/>
        </authorList>
    </citation>
    <scope>NUCLEOTIDE SEQUENCE [LARGE SCALE GENOMIC DNA]</scope>
    <source>
        <strain evidence="1">HYR1</strain>
    </source>
</reference>